<comment type="caution">
    <text evidence="1">The sequence shown here is derived from an EMBL/GenBank/DDBJ whole genome shotgun (WGS) entry which is preliminary data.</text>
</comment>
<dbReference type="EMBL" id="MHTA01000005">
    <property type="protein sequence ID" value="OHA54675.1"/>
    <property type="molecule type" value="Genomic_DNA"/>
</dbReference>
<name>A0A1G2Q272_9BACT</name>
<evidence type="ECO:0000313" key="1">
    <source>
        <dbReference type="EMBL" id="OHA54675.1"/>
    </source>
</evidence>
<gene>
    <name evidence="1" type="ORF">A2Z62_00410</name>
</gene>
<dbReference type="Proteomes" id="UP000177649">
    <property type="component" value="Unassembled WGS sequence"/>
</dbReference>
<evidence type="ECO:0000313" key="2">
    <source>
        <dbReference type="Proteomes" id="UP000177649"/>
    </source>
</evidence>
<dbReference type="STRING" id="1802370.A2Z62_00410"/>
<proteinExistence type="predicted"/>
<sequence>MNTITAQKRYQENDVVIIPRQEYEYLIKLKKIKEFLPTFAQKKALASAENNFKKRKTLSYDKVAQKLGFAN</sequence>
<organism evidence="1 2">
    <name type="scientific">Candidatus Terrybacteria bacterium RIFCSPLOWO2_02_42_20</name>
    <dbReference type="NCBI Taxonomy" id="1802370"/>
    <lineage>
        <taxon>Bacteria</taxon>
        <taxon>Candidatus Terryibacteriota</taxon>
    </lineage>
</organism>
<dbReference type="AlphaFoldDB" id="A0A1G2Q272"/>
<protein>
    <submittedName>
        <fullName evidence="1">Uncharacterized protein</fullName>
    </submittedName>
</protein>
<reference evidence="1 2" key="1">
    <citation type="journal article" date="2016" name="Nat. Commun.">
        <title>Thousands of microbial genomes shed light on interconnected biogeochemical processes in an aquifer system.</title>
        <authorList>
            <person name="Anantharaman K."/>
            <person name="Brown C.T."/>
            <person name="Hug L.A."/>
            <person name="Sharon I."/>
            <person name="Castelle C.J."/>
            <person name="Probst A.J."/>
            <person name="Thomas B.C."/>
            <person name="Singh A."/>
            <person name="Wilkins M.J."/>
            <person name="Karaoz U."/>
            <person name="Brodie E.L."/>
            <person name="Williams K.H."/>
            <person name="Hubbard S.S."/>
            <person name="Banfield J.F."/>
        </authorList>
    </citation>
    <scope>NUCLEOTIDE SEQUENCE [LARGE SCALE GENOMIC DNA]</scope>
</reference>
<accession>A0A1G2Q272</accession>